<protein>
    <submittedName>
        <fullName evidence="2">Uncharacterized protein</fullName>
    </submittedName>
</protein>
<keyword evidence="3" id="KW-1185">Reference proteome</keyword>
<proteinExistence type="predicted"/>
<evidence type="ECO:0000313" key="3">
    <source>
        <dbReference type="Proteomes" id="UP000051574"/>
    </source>
</evidence>
<accession>A0A0T6B066</accession>
<sequence length="286" mass="32813">MAGLDELKSYLKTLNYPGMNIIRNEEVADIFGKKNRIYFLTWFIQKWDPDIVLPTDDQSKANTIAEFLCDNGFCTSQESTKFVEHSFELQPDKQLVIINRMLYNLSILSLSDETDPCDINYLEQMEILSKLDVNIFPSLGPIQVRTPQERLQKMEKVEQEIKELKKEIESMSNKYDSEIDLDSNREINWHASDLVKGEISTLVNNSIRILKDHKKSNSGTFDASFETVVSDCAKNISEVLKLCENKKAINEFVSSEMNNSEDEAGRVVADTIKTLFSLSQEVLRMD</sequence>
<comment type="caution">
    <text evidence="2">The sequence shown here is derived from an EMBL/GenBank/DDBJ whole genome shotgun (WGS) entry which is preliminary data.</text>
</comment>
<gene>
    <name evidence="2" type="ORF">AMK59_5880</name>
</gene>
<evidence type="ECO:0000256" key="1">
    <source>
        <dbReference type="SAM" id="Coils"/>
    </source>
</evidence>
<dbReference type="AlphaFoldDB" id="A0A0T6B066"/>
<feature type="coiled-coil region" evidence="1">
    <location>
        <begin position="151"/>
        <end position="181"/>
    </location>
</feature>
<name>A0A0T6B066_9SCAR</name>
<evidence type="ECO:0000313" key="2">
    <source>
        <dbReference type="EMBL" id="KRT80706.1"/>
    </source>
</evidence>
<organism evidence="2 3">
    <name type="scientific">Oryctes borbonicus</name>
    <dbReference type="NCBI Taxonomy" id="1629725"/>
    <lineage>
        <taxon>Eukaryota</taxon>
        <taxon>Metazoa</taxon>
        <taxon>Ecdysozoa</taxon>
        <taxon>Arthropoda</taxon>
        <taxon>Hexapoda</taxon>
        <taxon>Insecta</taxon>
        <taxon>Pterygota</taxon>
        <taxon>Neoptera</taxon>
        <taxon>Endopterygota</taxon>
        <taxon>Coleoptera</taxon>
        <taxon>Polyphaga</taxon>
        <taxon>Scarabaeiformia</taxon>
        <taxon>Scarabaeidae</taxon>
        <taxon>Dynastinae</taxon>
        <taxon>Oryctes</taxon>
    </lineage>
</organism>
<dbReference type="EMBL" id="LJIG01016403">
    <property type="protein sequence ID" value="KRT80706.1"/>
    <property type="molecule type" value="Genomic_DNA"/>
</dbReference>
<dbReference type="Proteomes" id="UP000051574">
    <property type="component" value="Unassembled WGS sequence"/>
</dbReference>
<keyword evidence="1" id="KW-0175">Coiled coil</keyword>
<reference evidence="2 3" key="1">
    <citation type="submission" date="2015-09" db="EMBL/GenBank/DDBJ databases">
        <title>Draft genome of the scarab beetle Oryctes borbonicus.</title>
        <authorList>
            <person name="Meyer J.M."/>
            <person name="Markov G.V."/>
            <person name="Baskaran P."/>
            <person name="Herrmann M."/>
            <person name="Sommer R.J."/>
            <person name="Roedelsperger C."/>
        </authorList>
    </citation>
    <scope>NUCLEOTIDE SEQUENCE [LARGE SCALE GENOMIC DNA]</scope>
    <source>
        <strain evidence="2">OB123</strain>
        <tissue evidence="2">Whole animal</tissue>
    </source>
</reference>
<dbReference type="OrthoDB" id="6755943at2759"/>